<reference evidence="2" key="1">
    <citation type="journal article" date="2023" name="Science">
        <title>Genome structures resolve the early diversification of teleost fishes.</title>
        <authorList>
            <person name="Parey E."/>
            <person name="Louis A."/>
            <person name="Montfort J."/>
            <person name="Bouchez O."/>
            <person name="Roques C."/>
            <person name="Iampietro C."/>
            <person name="Lluch J."/>
            <person name="Castinel A."/>
            <person name="Donnadieu C."/>
            <person name="Desvignes T."/>
            <person name="Floi Bucao C."/>
            <person name="Jouanno E."/>
            <person name="Wen M."/>
            <person name="Mejri S."/>
            <person name="Dirks R."/>
            <person name="Jansen H."/>
            <person name="Henkel C."/>
            <person name="Chen W.J."/>
            <person name="Zahm M."/>
            <person name="Cabau C."/>
            <person name="Klopp C."/>
            <person name="Thompson A.W."/>
            <person name="Robinson-Rechavi M."/>
            <person name="Braasch I."/>
            <person name="Lecointre G."/>
            <person name="Bobe J."/>
            <person name="Postlethwait J.H."/>
            <person name="Berthelot C."/>
            <person name="Roest Crollius H."/>
            <person name="Guiguen Y."/>
        </authorList>
    </citation>
    <scope>NUCLEOTIDE SEQUENCE</scope>
    <source>
        <strain evidence="2">NC1722</strain>
    </source>
</reference>
<feature type="region of interest" description="Disordered" evidence="1">
    <location>
        <begin position="92"/>
        <end position="114"/>
    </location>
</feature>
<protein>
    <submittedName>
        <fullName evidence="2">Uncharacterized protein</fullName>
    </submittedName>
</protein>
<evidence type="ECO:0000256" key="1">
    <source>
        <dbReference type="SAM" id="MobiDB-lite"/>
    </source>
</evidence>
<dbReference type="AlphaFoldDB" id="A0AAD7SZR7"/>
<gene>
    <name evidence="2" type="ORF">AAFF_G00173990</name>
</gene>
<keyword evidence="3" id="KW-1185">Reference proteome</keyword>
<feature type="compositionally biased region" description="Basic and acidic residues" evidence="1">
    <location>
        <begin position="97"/>
        <end position="114"/>
    </location>
</feature>
<organism evidence="2 3">
    <name type="scientific">Aldrovandia affinis</name>
    <dbReference type="NCBI Taxonomy" id="143900"/>
    <lineage>
        <taxon>Eukaryota</taxon>
        <taxon>Metazoa</taxon>
        <taxon>Chordata</taxon>
        <taxon>Craniata</taxon>
        <taxon>Vertebrata</taxon>
        <taxon>Euteleostomi</taxon>
        <taxon>Actinopterygii</taxon>
        <taxon>Neopterygii</taxon>
        <taxon>Teleostei</taxon>
        <taxon>Notacanthiformes</taxon>
        <taxon>Halosauridae</taxon>
        <taxon>Aldrovandia</taxon>
    </lineage>
</organism>
<evidence type="ECO:0000313" key="2">
    <source>
        <dbReference type="EMBL" id="KAJ8411393.1"/>
    </source>
</evidence>
<dbReference type="EMBL" id="JAINUG010000023">
    <property type="protein sequence ID" value="KAJ8411393.1"/>
    <property type="molecule type" value="Genomic_DNA"/>
</dbReference>
<accession>A0AAD7SZR7</accession>
<proteinExistence type="predicted"/>
<evidence type="ECO:0000313" key="3">
    <source>
        <dbReference type="Proteomes" id="UP001221898"/>
    </source>
</evidence>
<name>A0AAD7SZR7_9TELE</name>
<sequence>MHMSVRLACSDPCLRRVPLERSLRRPWRVSMLAWRCPADGATALLRFHSQQARTSAPWHLHHVYLLWTRELTRLPTAYPKRNLSLLMAQTWASDTDDPGKGGIDRDGRSLRCGH</sequence>
<dbReference type="Proteomes" id="UP001221898">
    <property type="component" value="Unassembled WGS sequence"/>
</dbReference>
<comment type="caution">
    <text evidence="2">The sequence shown here is derived from an EMBL/GenBank/DDBJ whole genome shotgun (WGS) entry which is preliminary data.</text>
</comment>